<reference evidence="1 2" key="1">
    <citation type="submission" date="2020-01" db="EMBL/GenBank/DDBJ databases">
        <title>Identification and distribution of gene clusters putatively required for synthesis of sphingolipid metabolism inhibitors in phylogenetically diverse species of the filamentous fungus Fusarium.</title>
        <authorList>
            <person name="Kim H.-S."/>
            <person name="Busman M."/>
            <person name="Brown D.W."/>
            <person name="Divon H."/>
            <person name="Uhlig S."/>
            <person name="Proctor R.H."/>
        </authorList>
    </citation>
    <scope>NUCLEOTIDE SEQUENCE [LARGE SCALE GENOMIC DNA]</scope>
    <source>
        <strain evidence="1 2">NRRL 20459</strain>
    </source>
</reference>
<dbReference type="EMBL" id="JAADYS010000173">
    <property type="protein sequence ID" value="KAF4471721.1"/>
    <property type="molecule type" value="Genomic_DNA"/>
</dbReference>
<evidence type="ECO:0000313" key="2">
    <source>
        <dbReference type="Proteomes" id="UP000554235"/>
    </source>
</evidence>
<dbReference type="AlphaFoldDB" id="A0A8H4LP25"/>
<sequence>MVEPSPQLEVSEFLVPSVREIAPALWEVTVDVRMHIWLVTQEVAYKNYRHSEPGCELVLLQIKEGSRAVIDITDPDDKSCGRWCLGPWAEPPPFPSPPCWPQLPLPTAVVDFQRPVRAFKDSRGQLMHLITARGKAGDDVVEKLLGRYQIIKTAPQEQANFDIAAFGGQSLWAQQFQSNLFPWADPDWPEQQRESELVIDPRLLLTTDPACFTEGFVHLE</sequence>
<accession>A0A8H4LP25</accession>
<comment type="caution">
    <text evidence="1">The sequence shown here is derived from an EMBL/GenBank/DDBJ whole genome shotgun (WGS) entry which is preliminary data.</text>
</comment>
<keyword evidence="2" id="KW-1185">Reference proteome</keyword>
<evidence type="ECO:0000313" key="1">
    <source>
        <dbReference type="EMBL" id="KAF4471721.1"/>
    </source>
</evidence>
<dbReference type="Proteomes" id="UP000554235">
    <property type="component" value="Unassembled WGS sequence"/>
</dbReference>
<organism evidence="1 2">
    <name type="scientific">Fusarium albosuccineum</name>
    <dbReference type="NCBI Taxonomy" id="1237068"/>
    <lineage>
        <taxon>Eukaryota</taxon>
        <taxon>Fungi</taxon>
        <taxon>Dikarya</taxon>
        <taxon>Ascomycota</taxon>
        <taxon>Pezizomycotina</taxon>
        <taxon>Sordariomycetes</taxon>
        <taxon>Hypocreomycetidae</taxon>
        <taxon>Hypocreales</taxon>
        <taxon>Nectriaceae</taxon>
        <taxon>Fusarium</taxon>
        <taxon>Fusarium decemcellulare species complex</taxon>
    </lineage>
</organism>
<name>A0A8H4LP25_9HYPO</name>
<gene>
    <name evidence="1" type="ORF">FALBO_1361</name>
</gene>
<proteinExistence type="predicted"/>
<protein>
    <submittedName>
        <fullName evidence="1">Uncharacterized protein</fullName>
    </submittedName>
</protein>